<name>A0AAD6UB78_9AGAR</name>
<keyword evidence="2" id="KW-0274">FAD</keyword>
<dbReference type="GO" id="GO:0016491">
    <property type="term" value="F:oxidoreductase activity"/>
    <property type="evidence" value="ECO:0007669"/>
    <property type="project" value="UniProtKB-KW"/>
</dbReference>
<dbReference type="Gene3D" id="3.50.50.60">
    <property type="entry name" value="FAD/NAD(P)-binding domain"/>
    <property type="match status" value="3"/>
</dbReference>
<dbReference type="InterPro" id="IPR050346">
    <property type="entry name" value="FMO-like"/>
</dbReference>
<keyword evidence="1" id="KW-0285">Flavoprotein</keyword>
<protein>
    <submittedName>
        <fullName evidence="5">FAD/NAD-P-binding domain-containing protein</fullName>
    </submittedName>
</protein>
<comment type="caution">
    <text evidence="5">The sequence shown here is derived from an EMBL/GenBank/DDBJ whole genome shotgun (WGS) entry which is preliminary data.</text>
</comment>
<dbReference type="InterPro" id="IPR036188">
    <property type="entry name" value="FAD/NAD-bd_sf"/>
</dbReference>
<proteinExistence type="predicted"/>
<evidence type="ECO:0000256" key="1">
    <source>
        <dbReference type="ARBA" id="ARBA00022630"/>
    </source>
</evidence>
<dbReference type="EMBL" id="JARJCN010000012">
    <property type="protein sequence ID" value="KAJ7095713.1"/>
    <property type="molecule type" value="Genomic_DNA"/>
</dbReference>
<evidence type="ECO:0000256" key="2">
    <source>
        <dbReference type="ARBA" id="ARBA00022827"/>
    </source>
</evidence>
<dbReference type="Proteomes" id="UP001222325">
    <property type="component" value="Unassembled WGS sequence"/>
</dbReference>
<feature type="domain" description="Rhodanese" evidence="4">
    <location>
        <begin position="181"/>
        <end position="242"/>
    </location>
</feature>
<accession>A0AAD6UB78</accession>
<evidence type="ECO:0000256" key="3">
    <source>
        <dbReference type="ARBA" id="ARBA00023002"/>
    </source>
</evidence>
<dbReference type="InterPro" id="IPR001763">
    <property type="entry name" value="Rhodanese-like_dom"/>
</dbReference>
<reference evidence="5" key="1">
    <citation type="submission" date="2023-03" db="EMBL/GenBank/DDBJ databases">
        <title>Massive genome expansion in bonnet fungi (Mycena s.s.) driven by repeated elements and novel gene families across ecological guilds.</title>
        <authorList>
            <consortium name="Lawrence Berkeley National Laboratory"/>
            <person name="Harder C.B."/>
            <person name="Miyauchi S."/>
            <person name="Viragh M."/>
            <person name="Kuo A."/>
            <person name="Thoen E."/>
            <person name="Andreopoulos B."/>
            <person name="Lu D."/>
            <person name="Skrede I."/>
            <person name="Drula E."/>
            <person name="Henrissat B."/>
            <person name="Morin E."/>
            <person name="Kohler A."/>
            <person name="Barry K."/>
            <person name="LaButti K."/>
            <person name="Morin E."/>
            <person name="Salamov A."/>
            <person name="Lipzen A."/>
            <person name="Mereny Z."/>
            <person name="Hegedus B."/>
            <person name="Baldrian P."/>
            <person name="Stursova M."/>
            <person name="Weitz H."/>
            <person name="Taylor A."/>
            <person name="Grigoriev I.V."/>
            <person name="Nagy L.G."/>
            <person name="Martin F."/>
            <person name="Kauserud H."/>
        </authorList>
    </citation>
    <scope>NUCLEOTIDE SEQUENCE</scope>
    <source>
        <strain evidence="5">CBHHK173m</strain>
    </source>
</reference>
<dbReference type="PROSITE" id="PS50206">
    <property type="entry name" value="RHODANESE_3"/>
    <property type="match status" value="1"/>
</dbReference>
<dbReference type="PRINTS" id="PR00368">
    <property type="entry name" value="FADPNR"/>
</dbReference>
<evidence type="ECO:0000313" key="6">
    <source>
        <dbReference type="Proteomes" id="UP001222325"/>
    </source>
</evidence>
<dbReference type="InterPro" id="IPR023753">
    <property type="entry name" value="FAD/NAD-binding_dom"/>
</dbReference>
<evidence type="ECO:0000259" key="4">
    <source>
        <dbReference type="PROSITE" id="PS50206"/>
    </source>
</evidence>
<dbReference type="Pfam" id="PF07992">
    <property type="entry name" value="Pyr_redox_2"/>
    <property type="match status" value="1"/>
</dbReference>
<keyword evidence="3" id="KW-0560">Oxidoreductase</keyword>
<keyword evidence="6" id="KW-1185">Reference proteome</keyword>
<dbReference type="PRINTS" id="PR00411">
    <property type="entry name" value="PNDRDTASEI"/>
</dbReference>
<dbReference type="SUPFAM" id="SSF51905">
    <property type="entry name" value="FAD/NAD(P)-binding domain"/>
    <property type="match status" value="2"/>
</dbReference>
<sequence>MSANLCTESVAIIGSGPAGLITAYTLLVDGFSDVQILTRDSTAGGVWATERVYPGIQINNVHGEYRFSGLEMPPPAVGGGRLTGQDLNAYMQAFSAKFLQHAIRFDTEVINIRRDEATSIWFITVEDNNTSVREILEFSRVVLCTGGCSTPQIPEALSLAAAQRAGFTGPVVHSKHFATHLAPILEAVPAFSPEKEPKTIVVIGGGKSAQDMAAYLAKMGRKVSVVFGRTDAFLASPRPLPEFIRKSRLLSIMSGHVVLRSRLERFLHTTWLGSKMTQFFWSFLTKFSLGALDVSPTSPLYNVRSLFWSTSVNDEGVPHGDKFHMLVHAGKIRTITPARVQGFGSDGASLVLSNGQNIKADLVLLATGYSSSWTDIFDDATAEHVGLKRHAPDPHCESEHQWDYRSLRNHPSVFPKSGQWSLSIYNGIVPAKNIARRDFAINGAVYTTNVGYTWEVVAHWVSSYFLSDNMSIPTTPEDACPYAERDAAWIRRRYPDALERINESRSSVVAFWTWPQYTDQLLEEMGLQSMRSGGNWLTWPFKVIELKELSTLAVERRVRRGKRGGRLIAAQLG</sequence>
<gene>
    <name evidence="5" type="ORF">B0H15DRAFT_826750</name>
</gene>
<dbReference type="AlphaFoldDB" id="A0AAD6UB78"/>
<evidence type="ECO:0000313" key="5">
    <source>
        <dbReference type="EMBL" id="KAJ7095713.1"/>
    </source>
</evidence>
<dbReference type="PANTHER" id="PTHR23023">
    <property type="entry name" value="DIMETHYLANILINE MONOOXYGENASE"/>
    <property type="match status" value="1"/>
</dbReference>
<organism evidence="5 6">
    <name type="scientific">Mycena belliarum</name>
    <dbReference type="NCBI Taxonomy" id="1033014"/>
    <lineage>
        <taxon>Eukaryota</taxon>
        <taxon>Fungi</taxon>
        <taxon>Dikarya</taxon>
        <taxon>Basidiomycota</taxon>
        <taxon>Agaricomycotina</taxon>
        <taxon>Agaricomycetes</taxon>
        <taxon>Agaricomycetidae</taxon>
        <taxon>Agaricales</taxon>
        <taxon>Marasmiineae</taxon>
        <taxon>Mycenaceae</taxon>
        <taxon>Mycena</taxon>
    </lineage>
</organism>